<name>M4B2T5_HYAAE</name>
<accession>M4B2T5</accession>
<dbReference type="AlphaFoldDB" id="M4B2T5"/>
<dbReference type="HOGENOM" id="CLU_3018386_0_0_1"/>
<sequence>MVALPLTVLGSAAELVILRSVIVCFGRECRSFVIRALTVGECSIEKRVMSSATLQD</sequence>
<proteinExistence type="predicted"/>
<evidence type="ECO:0000313" key="2">
    <source>
        <dbReference type="Proteomes" id="UP000011713"/>
    </source>
</evidence>
<organism evidence="1 2">
    <name type="scientific">Hyaloperonospora arabidopsidis (strain Emoy2)</name>
    <name type="common">Downy mildew agent</name>
    <name type="synonym">Peronospora arabidopsidis</name>
    <dbReference type="NCBI Taxonomy" id="559515"/>
    <lineage>
        <taxon>Eukaryota</taxon>
        <taxon>Sar</taxon>
        <taxon>Stramenopiles</taxon>
        <taxon>Oomycota</taxon>
        <taxon>Peronosporomycetes</taxon>
        <taxon>Peronosporales</taxon>
        <taxon>Peronosporaceae</taxon>
        <taxon>Hyaloperonospora</taxon>
    </lineage>
</organism>
<dbReference type="EMBL" id="JH598094">
    <property type="status" value="NOT_ANNOTATED_CDS"/>
    <property type="molecule type" value="Genomic_DNA"/>
</dbReference>
<evidence type="ECO:0000313" key="1">
    <source>
        <dbReference type="EnsemblProtists" id="HpaP800583"/>
    </source>
</evidence>
<keyword evidence="2" id="KW-1185">Reference proteome</keyword>
<dbReference type="Proteomes" id="UP000011713">
    <property type="component" value="Unassembled WGS sequence"/>
</dbReference>
<dbReference type="EnsemblProtists" id="HpaT800582">
    <property type="protein sequence ID" value="HpaP800582"/>
    <property type="gene ID" value="HpaG800582"/>
</dbReference>
<dbReference type="VEuPathDB" id="FungiDB:HpaG800583"/>
<dbReference type="EnsemblProtists" id="HpaT800583">
    <property type="protein sequence ID" value="HpaP800583"/>
    <property type="gene ID" value="HpaG800583"/>
</dbReference>
<dbReference type="InParanoid" id="M4B2T5"/>
<reference evidence="1" key="2">
    <citation type="submission" date="2015-06" db="UniProtKB">
        <authorList>
            <consortium name="EnsemblProtists"/>
        </authorList>
    </citation>
    <scope>IDENTIFICATION</scope>
    <source>
        <strain evidence="1">Emoy2</strain>
    </source>
</reference>
<reference evidence="2" key="1">
    <citation type="journal article" date="2010" name="Science">
        <title>Signatures of adaptation to obligate biotrophy in the Hyaloperonospora arabidopsidis genome.</title>
        <authorList>
            <person name="Baxter L."/>
            <person name="Tripathy S."/>
            <person name="Ishaque N."/>
            <person name="Boot N."/>
            <person name="Cabral A."/>
            <person name="Kemen E."/>
            <person name="Thines M."/>
            <person name="Ah-Fong A."/>
            <person name="Anderson R."/>
            <person name="Badejoko W."/>
            <person name="Bittner-Eddy P."/>
            <person name="Boore J.L."/>
            <person name="Chibucos M.C."/>
            <person name="Coates M."/>
            <person name="Dehal P."/>
            <person name="Delehaunty K."/>
            <person name="Dong S."/>
            <person name="Downton P."/>
            <person name="Dumas B."/>
            <person name="Fabro G."/>
            <person name="Fronick C."/>
            <person name="Fuerstenberg S.I."/>
            <person name="Fulton L."/>
            <person name="Gaulin E."/>
            <person name="Govers F."/>
            <person name="Hughes L."/>
            <person name="Humphray S."/>
            <person name="Jiang R.H."/>
            <person name="Judelson H."/>
            <person name="Kamoun S."/>
            <person name="Kyung K."/>
            <person name="Meijer H."/>
            <person name="Minx P."/>
            <person name="Morris P."/>
            <person name="Nelson J."/>
            <person name="Phuntumart V."/>
            <person name="Qutob D."/>
            <person name="Rehmany A."/>
            <person name="Rougon-Cardoso A."/>
            <person name="Ryden P."/>
            <person name="Torto-Alalibo T."/>
            <person name="Studholme D."/>
            <person name="Wang Y."/>
            <person name="Win J."/>
            <person name="Wood J."/>
            <person name="Clifton S.W."/>
            <person name="Rogers J."/>
            <person name="Van den Ackerveken G."/>
            <person name="Jones J.D."/>
            <person name="McDowell J.M."/>
            <person name="Beynon J."/>
            <person name="Tyler B.M."/>
        </authorList>
    </citation>
    <scope>NUCLEOTIDE SEQUENCE [LARGE SCALE GENOMIC DNA]</scope>
    <source>
        <strain evidence="2">Emoy2</strain>
    </source>
</reference>
<protein>
    <submittedName>
        <fullName evidence="1">Uncharacterized protein</fullName>
    </submittedName>
</protein>